<organism evidence="1 2">
    <name type="scientific">Hypericibacter terrae</name>
    <dbReference type="NCBI Taxonomy" id="2602015"/>
    <lineage>
        <taxon>Bacteria</taxon>
        <taxon>Pseudomonadati</taxon>
        <taxon>Pseudomonadota</taxon>
        <taxon>Alphaproteobacteria</taxon>
        <taxon>Rhodospirillales</taxon>
        <taxon>Dongiaceae</taxon>
        <taxon>Hypericibacter</taxon>
    </lineage>
</organism>
<dbReference type="EMBL" id="CP042906">
    <property type="protein sequence ID" value="QEX14978.1"/>
    <property type="molecule type" value="Genomic_DNA"/>
</dbReference>
<keyword evidence="2" id="KW-1185">Reference proteome</keyword>
<sequence length="141" mass="14936">MYHSPSGYHGGGCQSWAGPYYIAFFAVPVPCPPVDCKPACAEMIVPREIEVDPAGSPKQGFVGGHSDTHLTLEYLVDAGAAAPQVEVTLESGGTTQTWTATDLAEGYHSEEAFLAADAGTKVTISVTDAVARLRWCERICC</sequence>
<evidence type="ECO:0000313" key="2">
    <source>
        <dbReference type="Proteomes" id="UP000326202"/>
    </source>
</evidence>
<reference evidence="1 2" key="1">
    <citation type="submission" date="2019-08" db="EMBL/GenBank/DDBJ databases">
        <title>Hyperibacter terrae gen. nov., sp. nov. and Hyperibacter viscosus sp. nov., two new members in the family Rhodospirillaceae isolated from the rhizosphere of Hypericum perforatum.</title>
        <authorList>
            <person name="Noviana Z."/>
        </authorList>
    </citation>
    <scope>NUCLEOTIDE SEQUENCE [LARGE SCALE GENOMIC DNA]</scope>
    <source>
        <strain evidence="1 2">R5913</strain>
    </source>
</reference>
<proteinExistence type="predicted"/>
<dbReference type="AlphaFoldDB" id="A0A5J6MCE0"/>
<dbReference type="RefSeq" id="WP_151175478.1">
    <property type="nucleotide sequence ID" value="NZ_CP042906.1"/>
</dbReference>
<dbReference type="OrthoDB" id="8479936at2"/>
<accession>A0A5J6MCE0</accession>
<gene>
    <name evidence="1" type="ORF">FRZ44_02580</name>
</gene>
<protein>
    <submittedName>
        <fullName evidence="1">Uncharacterized protein</fullName>
    </submittedName>
</protein>
<evidence type="ECO:0000313" key="1">
    <source>
        <dbReference type="EMBL" id="QEX14978.1"/>
    </source>
</evidence>
<name>A0A5J6MCE0_9PROT</name>
<dbReference type="KEGG" id="htq:FRZ44_02580"/>
<dbReference type="Proteomes" id="UP000326202">
    <property type="component" value="Chromosome"/>
</dbReference>